<keyword evidence="10" id="KW-1185">Reference proteome</keyword>
<dbReference type="GO" id="GO:0006491">
    <property type="term" value="P:N-glycan processing"/>
    <property type="evidence" value="ECO:0007669"/>
    <property type="project" value="TreeGrafter"/>
</dbReference>
<dbReference type="InterPro" id="IPR009011">
    <property type="entry name" value="Man6P_isomerase_rcpt-bd_dom_sf"/>
</dbReference>
<evidence type="ECO:0000313" key="10">
    <source>
        <dbReference type="Proteomes" id="UP000039046"/>
    </source>
</evidence>
<feature type="signal peptide" evidence="7">
    <location>
        <begin position="1"/>
        <end position="19"/>
    </location>
</feature>
<dbReference type="InterPro" id="IPR036607">
    <property type="entry name" value="PRKCSH"/>
</dbReference>
<dbReference type="Gene3D" id="2.70.130.10">
    <property type="entry name" value="Mannose-6-phosphate receptor binding domain"/>
    <property type="match status" value="1"/>
</dbReference>
<dbReference type="HOGENOM" id="CLU_016834_2_1_1"/>
<sequence length="557" mass="61742">MPSTSSLALICAMGSLTAAASTAPRGVGPDFVSHYQSKTEFACIANPDIKIHFDRVNDNSCDCPDGSDEPGTAACAHIDPLSPGQPLAGSSSGTTQTKNSLPGFWCANKGHIGSYLPFIYVNDGICDYELCCDGSEEYAKVGGVKCPNKCAEIGKEHRRLAEEKRKKAESASKQKQEMVTKAQGLREECQTKIAQLEREIKRLEAQKVLLDKTHAEAQRQDRTRAVKSEGAGGKIGVLLSQAKARVSELRTALDISVADRMKTAAQVQELETILRKFKEEYNPNFNDEGVKAAVKSYEDYAAREGSIGDRTFDDHTSVLAEDDENNGVNWSEFESDESDTDIIYNFEAYLPGFLRTTVHDAIVSSRLWLMENGILADNSNASSESQTARTAREAKENNDRDIENKKRDLESEKEDLKKDYGPGDIFRSIKGQCAEIDAGEYTYELCWLDKTMQKSKKGHGHTNMGNFRSIDREMVDDEERLDGKSLGKGERMVMRYEDGQACWNGPNRRTDVWLGCSDKEEVWRVSEAEKCVYKMEVGTPAACDDVQAGQGDIKDEL</sequence>
<evidence type="ECO:0000256" key="3">
    <source>
        <dbReference type="ARBA" id="ARBA00022824"/>
    </source>
</evidence>
<dbReference type="Pfam" id="PF12999">
    <property type="entry name" value="PRKCSH-like"/>
    <property type="match status" value="2"/>
</dbReference>
<protein>
    <recommendedName>
        <fullName evidence="1">Glucosidase 2 subunit beta</fullName>
    </recommendedName>
</protein>
<dbReference type="Proteomes" id="UP000039046">
    <property type="component" value="Unassembled WGS sequence"/>
</dbReference>
<dbReference type="PANTHER" id="PTHR12630:SF1">
    <property type="entry name" value="GLUCOSIDASE 2 SUBUNIT BETA"/>
    <property type="match status" value="1"/>
</dbReference>
<name>A0A0A1T112_9HYPO</name>
<evidence type="ECO:0000256" key="7">
    <source>
        <dbReference type="SAM" id="SignalP"/>
    </source>
</evidence>
<dbReference type="Pfam" id="PF13015">
    <property type="entry name" value="PRKCSH_1"/>
    <property type="match status" value="1"/>
</dbReference>
<dbReference type="PANTHER" id="PTHR12630">
    <property type="entry name" value="N-LINKED OLIGOSACCHARIDE PROCESSING"/>
    <property type="match status" value="1"/>
</dbReference>
<feature type="compositionally biased region" description="Polar residues" evidence="6">
    <location>
        <begin position="379"/>
        <end position="389"/>
    </location>
</feature>
<feature type="region of interest" description="Disordered" evidence="6">
    <location>
        <begin position="379"/>
        <end position="416"/>
    </location>
</feature>
<keyword evidence="4" id="KW-1015">Disulfide bond</keyword>
<feature type="domain" description="MRH" evidence="8">
    <location>
        <begin position="431"/>
        <end position="545"/>
    </location>
</feature>
<reference evidence="9 10" key="1">
    <citation type="journal article" date="2015" name="Genome Announc.">
        <title>Draft Genome Sequence and Gene Annotation of the Entomopathogenic Fungus Verticillium hemipterigenum.</title>
        <authorList>
            <person name="Horn F."/>
            <person name="Habel A."/>
            <person name="Scharf D.H."/>
            <person name="Dworschak J."/>
            <person name="Brakhage A.A."/>
            <person name="Guthke R."/>
            <person name="Hertweck C."/>
            <person name="Linde J."/>
        </authorList>
    </citation>
    <scope>NUCLEOTIDE SEQUENCE [LARGE SCALE GENOMIC DNA]</scope>
</reference>
<keyword evidence="2 7" id="KW-0732">Signal</keyword>
<evidence type="ECO:0000313" key="9">
    <source>
        <dbReference type="EMBL" id="CEJ79805.1"/>
    </source>
</evidence>
<feature type="chain" id="PRO_5001989535" description="Glucosidase 2 subunit beta" evidence="7">
    <location>
        <begin position="20"/>
        <end position="557"/>
    </location>
</feature>
<dbReference type="GO" id="GO:0017177">
    <property type="term" value="C:glucosidase II complex"/>
    <property type="evidence" value="ECO:0007669"/>
    <property type="project" value="TreeGrafter"/>
</dbReference>
<dbReference type="EMBL" id="CDHN01000001">
    <property type="protein sequence ID" value="CEJ79805.1"/>
    <property type="molecule type" value="Genomic_DNA"/>
</dbReference>
<feature type="compositionally biased region" description="Basic and acidic residues" evidence="6">
    <location>
        <begin position="390"/>
        <end position="416"/>
    </location>
</feature>
<dbReference type="InterPro" id="IPR039794">
    <property type="entry name" value="Gtb1-like"/>
</dbReference>
<dbReference type="STRING" id="1531966.A0A0A1T112"/>
<evidence type="ECO:0000256" key="1">
    <source>
        <dbReference type="ARBA" id="ARBA00022387"/>
    </source>
</evidence>
<evidence type="ECO:0000256" key="2">
    <source>
        <dbReference type="ARBA" id="ARBA00022729"/>
    </source>
</evidence>
<dbReference type="SUPFAM" id="SSF50911">
    <property type="entry name" value="Mannose 6-phosphate receptor domain"/>
    <property type="match status" value="1"/>
</dbReference>
<evidence type="ECO:0000256" key="4">
    <source>
        <dbReference type="ARBA" id="ARBA00023157"/>
    </source>
</evidence>
<keyword evidence="3" id="KW-0256">Endoplasmic reticulum</keyword>
<proteinExistence type="predicted"/>
<keyword evidence="5" id="KW-0175">Coiled coil</keyword>
<dbReference type="OrthoDB" id="28322at2759"/>
<accession>A0A0A1T112</accession>
<evidence type="ECO:0000256" key="6">
    <source>
        <dbReference type="SAM" id="MobiDB-lite"/>
    </source>
</evidence>
<dbReference type="InterPro" id="IPR044865">
    <property type="entry name" value="MRH_dom"/>
</dbReference>
<evidence type="ECO:0000259" key="8">
    <source>
        <dbReference type="PROSITE" id="PS51914"/>
    </source>
</evidence>
<gene>
    <name evidence="9" type="ORF">VHEMI00024</name>
</gene>
<evidence type="ECO:0000256" key="5">
    <source>
        <dbReference type="SAM" id="Coils"/>
    </source>
</evidence>
<organism evidence="9 10">
    <name type="scientific">[Torrubiella] hemipterigena</name>
    <dbReference type="NCBI Taxonomy" id="1531966"/>
    <lineage>
        <taxon>Eukaryota</taxon>
        <taxon>Fungi</taxon>
        <taxon>Dikarya</taxon>
        <taxon>Ascomycota</taxon>
        <taxon>Pezizomycotina</taxon>
        <taxon>Sordariomycetes</taxon>
        <taxon>Hypocreomycetidae</taxon>
        <taxon>Hypocreales</taxon>
        <taxon>Clavicipitaceae</taxon>
        <taxon>Clavicipitaceae incertae sedis</taxon>
        <taxon>'Torrubiella' clade</taxon>
    </lineage>
</organism>
<dbReference type="PROSITE" id="PS51914">
    <property type="entry name" value="MRH"/>
    <property type="match status" value="1"/>
</dbReference>
<feature type="coiled-coil region" evidence="5">
    <location>
        <begin position="158"/>
        <end position="220"/>
    </location>
</feature>
<dbReference type="InterPro" id="IPR028146">
    <property type="entry name" value="PRKCSH_N"/>
</dbReference>
<dbReference type="AlphaFoldDB" id="A0A0A1T112"/>